<dbReference type="RefSeq" id="WP_099033014.1">
    <property type="nucleotide sequence ID" value="NZ_BMGJ01000002.1"/>
</dbReference>
<keyword evidence="2" id="KW-1185">Reference proteome</keyword>
<name>A0ABQ1R1E3_9ALTE</name>
<dbReference type="Gene3D" id="3.10.450.530">
    <property type="entry name" value="Ribonuclease toxin, BrnT, of type II toxin-antitoxin system"/>
    <property type="match status" value="1"/>
</dbReference>
<evidence type="ECO:0000313" key="1">
    <source>
        <dbReference type="EMBL" id="GGD54756.1"/>
    </source>
</evidence>
<dbReference type="InterPro" id="IPR038573">
    <property type="entry name" value="BrnT_sf"/>
</dbReference>
<comment type="caution">
    <text evidence="1">The sequence shown here is derived from an EMBL/GenBank/DDBJ whole genome shotgun (WGS) entry which is preliminary data.</text>
</comment>
<gene>
    <name evidence="1" type="ORF">GCM10011357_08070</name>
</gene>
<reference evidence="2" key="1">
    <citation type="journal article" date="2019" name="Int. J. Syst. Evol. Microbiol.">
        <title>The Global Catalogue of Microorganisms (GCM) 10K type strain sequencing project: providing services to taxonomists for standard genome sequencing and annotation.</title>
        <authorList>
            <consortium name="The Broad Institute Genomics Platform"/>
            <consortium name="The Broad Institute Genome Sequencing Center for Infectious Disease"/>
            <person name="Wu L."/>
            <person name="Ma J."/>
        </authorList>
    </citation>
    <scope>NUCLEOTIDE SEQUENCE [LARGE SCALE GENOMIC DNA]</scope>
    <source>
        <strain evidence="2">CGMCC 1.12923</strain>
    </source>
</reference>
<evidence type="ECO:0008006" key="3">
    <source>
        <dbReference type="Google" id="ProtNLM"/>
    </source>
</evidence>
<proteinExistence type="predicted"/>
<protein>
    <recommendedName>
        <fullName evidence="3">BrnT family toxin</fullName>
    </recommendedName>
</protein>
<accession>A0ABQ1R1E3</accession>
<evidence type="ECO:0000313" key="2">
    <source>
        <dbReference type="Proteomes" id="UP000614272"/>
    </source>
</evidence>
<dbReference type="InterPro" id="IPR007460">
    <property type="entry name" value="BrnT_toxin"/>
</dbReference>
<organism evidence="1 2">
    <name type="scientific">Lacimicrobium alkaliphilum</name>
    <dbReference type="NCBI Taxonomy" id="1526571"/>
    <lineage>
        <taxon>Bacteria</taxon>
        <taxon>Pseudomonadati</taxon>
        <taxon>Pseudomonadota</taxon>
        <taxon>Gammaproteobacteria</taxon>
        <taxon>Alteromonadales</taxon>
        <taxon>Alteromonadaceae</taxon>
        <taxon>Lacimicrobium</taxon>
    </lineage>
</organism>
<sequence>MIKFAWDQNKADSNLTKHGVSFYEAKSVFYDEFAIQFFDDENSSPSEDRFLMLGMSNEARVLVVCHCEREHGETIRIISARKATSKERKYYEG</sequence>
<dbReference type="EMBL" id="BMGJ01000002">
    <property type="protein sequence ID" value="GGD54756.1"/>
    <property type="molecule type" value="Genomic_DNA"/>
</dbReference>
<dbReference type="Pfam" id="PF04365">
    <property type="entry name" value="BrnT_toxin"/>
    <property type="match status" value="1"/>
</dbReference>
<dbReference type="Proteomes" id="UP000614272">
    <property type="component" value="Unassembled WGS sequence"/>
</dbReference>